<dbReference type="RefSeq" id="WP_004229950.1">
    <property type="nucleotide sequence ID" value="NZ_AEUV02000002.1"/>
</dbReference>
<name>G5JT10_STRCG</name>
<organism evidence="1 2">
    <name type="scientific">Streptococcus criceti HS-6</name>
    <dbReference type="NCBI Taxonomy" id="873449"/>
    <lineage>
        <taxon>Bacteria</taxon>
        <taxon>Bacillati</taxon>
        <taxon>Bacillota</taxon>
        <taxon>Bacilli</taxon>
        <taxon>Lactobacillales</taxon>
        <taxon>Streptococcaceae</taxon>
        <taxon>Streptococcus</taxon>
    </lineage>
</organism>
<dbReference type="Proteomes" id="UP000004322">
    <property type="component" value="Unassembled WGS sequence"/>
</dbReference>
<gene>
    <name evidence="1" type="ORF">STRCR_2281</name>
</gene>
<evidence type="ECO:0000313" key="2">
    <source>
        <dbReference type="Proteomes" id="UP000004322"/>
    </source>
</evidence>
<dbReference type="AlphaFoldDB" id="G5JT10"/>
<accession>G5JT10</accession>
<keyword evidence="2" id="KW-1185">Reference proteome</keyword>
<sequence length="40" mass="4407">MVLTLIGNTFLKVLWAGIQFFSGGAQVLGAVGKDFFFYFC</sequence>
<dbReference type="EMBL" id="AEUV02000002">
    <property type="protein sequence ID" value="EHI75491.1"/>
    <property type="molecule type" value="Genomic_DNA"/>
</dbReference>
<reference evidence="1" key="1">
    <citation type="submission" date="2011-07" db="EMBL/GenBank/DDBJ databases">
        <authorList>
            <person name="Stanhope M.J."/>
            <person name="Durkin A.S."/>
            <person name="Hostetler J."/>
            <person name="Kim M."/>
            <person name="Radune D."/>
            <person name="Singh I."/>
            <person name="Town C.D."/>
        </authorList>
    </citation>
    <scope>NUCLEOTIDE SEQUENCE [LARGE SCALE GENOMIC DNA]</scope>
    <source>
        <strain evidence="1">HS-6</strain>
    </source>
</reference>
<proteinExistence type="predicted"/>
<comment type="caution">
    <text evidence="1">The sequence shown here is derived from an EMBL/GenBank/DDBJ whole genome shotgun (WGS) entry which is preliminary data.</text>
</comment>
<protein>
    <submittedName>
        <fullName evidence="1">Uncharacterized protein</fullName>
    </submittedName>
</protein>
<evidence type="ECO:0000313" key="1">
    <source>
        <dbReference type="EMBL" id="EHI75491.1"/>
    </source>
</evidence>